<evidence type="ECO:0000313" key="2">
    <source>
        <dbReference type="Proteomes" id="UP001360953"/>
    </source>
</evidence>
<keyword evidence="2" id="KW-1185">Reference proteome</keyword>
<sequence>MAGSLTKESALMYVVGRKRQRKKLIVQTASQKRAAHTPSIYRSERQDVDLQTIPIPIPPPHHSSSTVCRCSDCGLWPAGRRASSTPPTILRSAIARCGDLMADASALQRQVLLPSRIGCRIRKGSERASKRVSESHDALVSGNGGRWACMLGGGRGDWVVGLLRGVGRSGGLLLRRGCVVVFGWRDWLVFDVQSPCFFASIILEY</sequence>
<dbReference type="EMBL" id="JBBPEH010000011">
    <property type="protein sequence ID" value="KAK7532455.1"/>
    <property type="molecule type" value="Genomic_DNA"/>
</dbReference>
<dbReference type="RefSeq" id="XP_066652123.1">
    <property type="nucleotide sequence ID" value="XM_066793694.1"/>
</dbReference>
<reference evidence="1 2" key="1">
    <citation type="submission" date="2024-04" db="EMBL/GenBank/DDBJ databases">
        <title>Phyllosticta paracitricarpa is synonymous to the EU quarantine fungus P. citricarpa based on phylogenomic analyses.</title>
        <authorList>
            <consortium name="Lawrence Berkeley National Laboratory"/>
            <person name="Van ingen-buijs V.A."/>
            <person name="Van westerhoven A.C."/>
            <person name="Haridas S."/>
            <person name="Skiadas P."/>
            <person name="Martin F."/>
            <person name="Groenewald J.Z."/>
            <person name="Crous P.W."/>
            <person name="Seidl M.F."/>
        </authorList>
    </citation>
    <scope>NUCLEOTIDE SEQUENCE [LARGE SCALE GENOMIC DNA]</scope>
    <source>
        <strain evidence="1 2">CPC 17464</strain>
    </source>
</reference>
<dbReference type="GeneID" id="92026600"/>
<evidence type="ECO:0000313" key="1">
    <source>
        <dbReference type="EMBL" id="KAK7532455.1"/>
    </source>
</evidence>
<gene>
    <name evidence="1" type="ORF">J3D65DRAFT_106992</name>
</gene>
<name>A0ABR1LF24_9PEZI</name>
<comment type="caution">
    <text evidence="1">The sequence shown here is derived from an EMBL/GenBank/DDBJ whole genome shotgun (WGS) entry which is preliminary data.</text>
</comment>
<organism evidence="1 2">
    <name type="scientific">Phyllosticta citribraziliensis</name>
    <dbReference type="NCBI Taxonomy" id="989973"/>
    <lineage>
        <taxon>Eukaryota</taxon>
        <taxon>Fungi</taxon>
        <taxon>Dikarya</taxon>
        <taxon>Ascomycota</taxon>
        <taxon>Pezizomycotina</taxon>
        <taxon>Dothideomycetes</taxon>
        <taxon>Dothideomycetes incertae sedis</taxon>
        <taxon>Botryosphaeriales</taxon>
        <taxon>Phyllostictaceae</taxon>
        <taxon>Phyllosticta</taxon>
    </lineage>
</organism>
<accession>A0ABR1LF24</accession>
<protein>
    <submittedName>
        <fullName evidence="1">Uncharacterized protein</fullName>
    </submittedName>
</protein>
<dbReference type="Proteomes" id="UP001360953">
    <property type="component" value="Unassembled WGS sequence"/>
</dbReference>
<proteinExistence type="predicted"/>